<feature type="compositionally biased region" description="Basic and acidic residues" evidence="1">
    <location>
        <begin position="1"/>
        <end position="27"/>
    </location>
</feature>
<protein>
    <submittedName>
        <fullName evidence="2">Uncharacterized protein</fullName>
    </submittedName>
</protein>
<accession>A0AAE0N720</accession>
<feature type="compositionally biased region" description="Low complexity" evidence="1">
    <location>
        <begin position="320"/>
        <end position="331"/>
    </location>
</feature>
<proteinExistence type="predicted"/>
<keyword evidence="3" id="KW-1185">Reference proteome</keyword>
<evidence type="ECO:0000313" key="2">
    <source>
        <dbReference type="EMBL" id="KAK3371849.1"/>
    </source>
</evidence>
<feature type="region of interest" description="Disordered" evidence="1">
    <location>
        <begin position="320"/>
        <end position="362"/>
    </location>
</feature>
<dbReference type="AlphaFoldDB" id="A0AAE0N720"/>
<gene>
    <name evidence="2" type="ORF">B0T24DRAFT_339316</name>
</gene>
<organism evidence="2 3">
    <name type="scientific">Lasiosphaeria ovina</name>
    <dbReference type="NCBI Taxonomy" id="92902"/>
    <lineage>
        <taxon>Eukaryota</taxon>
        <taxon>Fungi</taxon>
        <taxon>Dikarya</taxon>
        <taxon>Ascomycota</taxon>
        <taxon>Pezizomycotina</taxon>
        <taxon>Sordariomycetes</taxon>
        <taxon>Sordariomycetidae</taxon>
        <taxon>Sordariales</taxon>
        <taxon>Lasiosphaeriaceae</taxon>
        <taxon>Lasiosphaeria</taxon>
    </lineage>
</organism>
<comment type="caution">
    <text evidence="2">The sequence shown here is derived from an EMBL/GenBank/DDBJ whole genome shotgun (WGS) entry which is preliminary data.</text>
</comment>
<feature type="region of interest" description="Disordered" evidence="1">
    <location>
        <begin position="1"/>
        <end position="34"/>
    </location>
</feature>
<evidence type="ECO:0000256" key="1">
    <source>
        <dbReference type="SAM" id="MobiDB-lite"/>
    </source>
</evidence>
<dbReference type="EMBL" id="JAULSN010000005">
    <property type="protein sequence ID" value="KAK3371849.1"/>
    <property type="molecule type" value="Genomic_DNA"/>
</dbReference>
<sequence length="414" mass="44401">MMSRNQDGRRDGLPIFDSRHDDNDDGRNNLISYNGYKVNNGTTAIRDWLYEIPSQAGGGESQASVISAFKPPENPSNLKPLEQKQQQQKQTIAKDEPPSQPQPLAQMLESPGHSPGYSSNGVFPHNTRANKDSDGDGDGDGDGIANLAALRQTIIANFRRRCIDPGRYSTILKVDAEIRHKSADRCLQCITAQEYTMKPHHSKHFLSLYLLPISEGLSYPEMTTHLNASIVSRLSQYANNTKQPSAAATSSAGLFANGPSTAAAGAARPKTYPVIQDFVSVRLAAQRRRDVFDAFPLHVDRFGMLRDDVYRQARTEPAAAAAAAAPVSPTQAAPPPPETGARIAARGGGIGDSIGDSKPKLRSVGKAATAPAAAAAAAAAGFVVVANRGRTEKEVPLWETKTGAESEASLPRYY</sequence>
<feature type="region of interest" description="Disordered" evidence="1">
    <location>
        <begin position="56"/>
        <end position="140"/>
    </location>
</feature>
<evidence type="ECO:0000313" key="3">
    <source>
        <dbReference type="Proteomes" id="UP001287356"/>
    </source>
</evidence>
<name>A0AAE0N720_9PEZI</name>
<reference evidence="2" key="2">
    <citation type="submission" date="2023-06" db="EMBL/GenBank/DDBJ databases">
        <authorList>
            <consortium name="Lawrence Berkeley National Laboratory"/>
            <person name="Haridas S."/>
            <person name="Hensen N."/>
            <person name="Bonometti L."/>
            <person name="Westerberg I."/>
            <person name="Brannstrom I.O."/>
            <person name="Guillou S."/>
            <person name="Cros-Aarteil S."/>
            <person name="Calhoun S."/>
            <person name="Kuo A."/>
            <person name="Mondo S."/>
            <person name="Pangilinan J."/>
            <person name="Riley R."/>
            <person name="Labutti K."/>
            <person name="Andreopoulos B."/>
            <person name="Lipzen A."/>
            <person name="Chen C."/>
            <person name="Yanf M."/>
            <person name="Daum C."/>
            <person name="Ng V."/>
            <person name="Clum A."/>
            <person name="Steindorff A."/>
            <person name="Ohm R."/>
            <person name="Martin F."/>
            <person name="Silar P."/>
            <person name="Natvig D."/>
            <person name="Lalanne C."/>
            <person name="Gautier V."/>
            <person name="Ament-Velasquez S.L."/>
            <person name="Kruys A."/>
            <person name="Hutchinson M.I."/>
            <person name="Powell A.J."/>
            <person name="Barry K."/>
            <person name="Miller A.N."/>
            <person name="Grigoriev I.V."/>
            <person name="Debuchy R."/>
            <person name="Gladieux P."/>
            <person name="Thoren M.H."/>
            <person name="Johannesson H."/>
        </authorList>
    </citation>
    <scope>NUCLEOTIDE SEQUENCE</scope>
    <source>
        <strain evidence="2">CBS 958.72</strain>
    </source>
</reference>
<reference evidence="2" key="1">
    <citation type="journal article" date="2023" name="Mol. Phylogenet. Evol.">
        <title>Genome-scale phylogeny and comparative genomics of the fungal order Sordariales.</title>
        <authorList>
            <person name="Hensen N."/>
            <person name="Bonometti L."/>
            <person name="Westerberg I."/>
            <person name="Brannstrom I.O."/>
            <person name="Guillou S."/>
            <person name="Cros-Aarteil S."/>
            <person name="Calhoun S."/>
            <person name="Haridas S."/>
            <person name="Kuo A."/>
            <person name="Mondo S."/>
            <person name="Pangilinan J."/>
            <person name="Riley R."/>
            <person name="LaButti K."/>
            <person name="Andreopoulos B."/>
            <person name="Lipzen A."/>
            <person name="Chen C."/>
            <person name="Yan M."/>
            <person name="Daum C."/>
            <person name="Ng V."/>
            <person name="Clum A."/>
            <person name="Steindorff A."/>
            <person name="Ohm R.A."/>
            <person name="Martin F."/>
            <person name="Silar P."/>
            <person name="Natvig D.O."/>
            <person name="Lalanne C."/>
            <person name="Gautier V."/>
            <person name="Ament-Velasquez S.L."/>
            <person name="Kruys A."/>
            <person name="Hutchinson M.I."/>
            <person name="Powell A.J."/>
            <person name="Barry K."/>
            <person name="Miller A.N."/>
            <person name="Grigoriev I.V."/>
            <person name="Debuchy R."/>
            <person name="Gladieux P."/>
            <person name="Hiltunen Thoren M."/>
            <person name="Johannesson H."/>
        </authorList>
    </citation>
    <scope>NUCLEOTIDE SEQUENCE</scope>
    <source>
        <strain evidence="2">CBS 958.72</strain>
    </source>
</reference>
<dbReference type="Proteomes" id="UP001287356">
    <property type="component" value="Unassembled WGS sequence"/>
</dbReference>